<proteinExistence type="predicted"/>
<reference evidence="2 3" key="1">
    <citation type="submission" date="2019-07" db="EMBL/GenBank/DDBJ databases">
        <title>Whole genome shotgun sequence of Enterococcus villorum NBRC 100699.</title>
        <authorList>
            <person name="Hosoyama A."/>
            <person name="Uohara A."/>
            <person name="Ohji S."/>
            <person name="Ichikawa N."/>
        </authorList>
    </citation>
    <scope>NUCLEOTIDE SEQUENCE [LARGE SCALE GENOMIC DNA]</scope>
    <source>
        <strain evidence="2 3">NBRC 100699</strain>
    </source>
</reference>
<comment type="caution">
    <text evidence="2">The sequence shown here is derived from an EMBL/GenBank/DDBJ whole genome shotgun (WGS) entry which is preliminary data.</text>
</comment>
<name>A0A511J5L7_9ENTE</name>
<dbReference type="RefSeq" id="WP_010750596.1">
    <property type="nucleotide sequence ID" value="NZ_BJWF01000042.1"/>
</dbReference>
<accession>A0A511J5L7</accession>
<feature type="transmembrane region" description="Helical" evidence="1">
    <location>
        <begin position="63"/>
        <end position="84"/>
    </location>
</feature>
<keyword evidence="1" id="KW-1133">Transmembrane helix</keyword>
<dbReference type="EMBL" id="BJWF01000042">
    <property type="protein sequence ID" value="GEL93003.1"/>
    <property type="molecule type" value="Genomic_DNA"/>
</dbReference>
<dbReference type="Proteomes" id="UP000321830">
    <property type="component" value="Unassembled WGS sequence"/>
</dbReference>
<keyword evidence="1" id="KW-0812">Transmembrane</keyword>
<protein>
    <recommendedName>
        <fullName evidence="4">DUF898 domain-containing protein</fullName>
    </recommendedName>
</protein>
<evidence type="ECO:0008006" key="4">
    <source>
        <dbReference type="Google" id="ProtNLM"/>
    </source>
</evidence>
<gene>
    <name evidence="2" type="ORF">EVI01_23400</name>
</gene>
<feature type="transmembrane region" description="Helical" evidence="1">
    <location>
        <begin position="12"/>
        <end position="42"/>
    </location>
</feature>
<organism evidence="2 3">
    <name type="scientific">Enterococcus villorum</name>
    <dbReference type="NCBI Taxonomy" id="112904"/>
    <lineage>
        <taxon>Bacteria</taxon>
        <taxon>Bacillati</taxon>
        <taxon>Bacillota</taxon>
        <taxon>Bacilli</taxon>
        <taxon>Lactobacillales</taxon>
        <taxon>Enterococcaceae</taxon>
        <taxon>Enterococcus</taxon>
    </lineage>
</organism>
<keyword evidence="1" id="KW-0472">Membrane</keyword>
<evidence type="ECO:0000313" key="2">
    <source>
        <dbReference type="EMBL" id="GEL93003.1"/>
    </source>
</evidence>
<evidence type="ECO:0000256" key="1">
    <source>
        <dbReference type="SAM" id="Phobius"/>
    </source>
</evidence>
<sequence>MKNSYFDGGLTTYIGTFILATLIAVCTLGICTPWGICLLYNWKVKHTVINGKRLYFDGTAMQLFGNWIKWFFLTIITIGIYGFWLNIKLEQWKVKHTHILA</sequence>
<evidence type="ECO:0000313" key="3">
    <source>
        <dbReference type="Proteomes" id="UP000321830"/>
    </source>
</evidence>
<dbReference type="AlphaFoldDB" id="A0A511J5L7"/>